<dbReference type="InterPro" id="IPR001611">
    <property type="entry name" value="Leu-rich_rpt"/>
</dbReference>
<sequence length="692" mass="78078">MEDNNYSNQGNAAQPNQTEFLALYQQLCFKNEIKPNDHIILAIKRAPVSTSTEGLVLNLTNASVSAESAGILAECLSVDSCFDEVSFADCQLSEEALRAIIGGLRTNAFCRRLDLKGNGIRGRTVELLGSYLEHNESLKCLILEWNQLGMLEKSFAAFCDGLAKNSGLEILDLRNNQLNHECASDLAKVVRCNSSLTVIDLRWNTVGLLGARELLSGMSKNRTLARLDLTGNNVPQDLTRAIEIAAGHNEEVARSSSGLAQRSMMLSEQLNARDREQKREVSKLLTRLDNTESSMRQQSHRSHQRIQQLQSLLDEKKFLFNQQQAKLSLAESQLAVVETKYTELQKSLQQMLLDKEELIRSHALEMQRQREDRQQQEAGLRKEFDNLTVKCAQLEAQVADSEQRAEQLKAANLELREEVAAVQAEMRLRQAELDERLQTERQQCRDQLLEMESARDRELNQLRAEFESSDRAHRDRQARADRERADLESETARLRAQLQSEKLAAEEAQAGLRARLRAEEEQRVAALEERARLLQSGKEEAAGRAAALAAQLAEQQRAQVAQQAEVEAGKRRLEDAATQLAAARAEGHAEAARVRLEMQERLNSLEAERRSQKELHEEIASLKSELQRCRDESREQLAAKDTQLAVLQERLNARGEELRRWREDEEARAAALQTAVMQFCRRGGSAKTANSE</sequence>
<dbReference type="OrthoDB" id="8436363at2759"/>
<name>A0A267DEZ3_9PLAT</name>
<keyword evidence="2" id="KW-0963">Cytoplasm</keyword>
<keyword evidence="7" id="KW-1185">Reference proteome</keyword>
<dbReference type="STRING" id="282301.A0A267DEZ3"/>
<dbReference type="GO" id="GO:0005813">
    <property type="term" value="C:centrosome"/>
    <property type="evidence" value="ECO:0007669"/>
    <property type="project" value="UniProtKB-SubCell"/>
</dbReference>
<dbReference type="Gene3D" id="3.80.10.10">
    <property type="entry name" value="Ribonuclease Inhibitor"/>
    <property type="match status" value="2"/>
</dbReference>
<keyword evidence="4" id="KW-0206">Cytoskeleton</keyword>
<keyword evidence="3" id="KW-0175">Coiled coil</keyword>
<dbReference type="PANTHER" id="PTHR23170:SF3">
    <property type="entry name" value="LEUCINE-RICH REPEAT-CONTAINING PROTEIN 45"/>
    <property type="match status" value="1"/>
</dbReference>
<organism evidence="6 7">
    <name type="scientific">Macrostomum lignano</name>
    <dbReference type="NCBI Taxonomy" id="282301"/>
    <lineage>
        <taxon>Eukaryota</taxon>
        <taxon>Metazoa</taxon>
        <taxon>Spiralia</taxon>
        <taxon>Lophotrochozoa</taxon>
        <taxon>Platyhelminthes</taxon>
        <taxon>Rhabditophora</taxon>
        <taxon>Macrostomorpha</taxon>
        <taxon>Macrostomida</taxon>
        <taxon>Macrostomidae</taxon>
        <taxon>Macrostomum</taxon>
    </lineage>
</organism>
<dbReference type="InterPro" id="IPR052116">
    <property type="entry name" value="Centro_Cilium_Assembly"/>
</dbReference>
<comment type="caution">
    <text evidence="6">The sequence shown here is derived from an EMBL/GenBank/DDBJ whole genome shotgun (WGS) entry which is preliminary data.</text>
</comment>
<protein>
    <recommendedName>
        <fullName evidence="8">Leucine-rich repeat-containing protein 45</fullName>
    </recommendedName>
</protein>
<evidence type="ECO:0000256" key="4">
    <source>
        <dbReference type="ARBA" id="ARBA00023212"/>
    </source>
</evidence>
<gene>
    <name evidence="6" type="ORF">BOX15_Mlig003156g2</name>
</gene>
<comment type="subcellular location">
    <subcellularLocation>
        <location evidence="1">Cytoplasm</location>
        <location evidence="1">Cytoskeleton</location>
        <location evidence="1">Microtubule organizing center</location>
        <location evidence="1">Centrosome</location>
    </subcellularLocation>
</comment>
<proteinExistence type="predicted"/>
<evidence type="ECO:0000256" key="1">
    <source>
        <dbReference type="ARBA" id="ARBA00004300"/>
    </source>
</evidence>
<dbReference type="GO" id="GO:0005886">
    <property type="term" value="C:plasma membrane"/>
    <property type="evidence" value="ECO:0007669"/>
    <property type="project" value="TreeGrafter"/>
</dbReference>
<evidence type="ECO:0000256" key="2">
    <source>
        <dbReference type="ARBA" id="ARBA00022490"/>
    </source>
</evidence>
<feature type="region of interest" description="Disordered" evidence="5">
    <location>
        <begin position="463"/>
        <end position="491"/>
    </location>
</feature>
<dbReference type="PANTHER" id="PTHR23170">
    <property type="entry name" value="NY-REN-58 ANTIGEN"/>
    <property type="match status" value="1"/>
</dbReference>
<evidence type="ECO:0000256" key="3">
    <source>
        <dbReference type="ARBA" id="ARBA00023054"/>
    </source>
</evidence>
<evidence type="ECO:0000256" key="5">
    <source>
        <dbReference type="SAM" id="MobiDB-lite"/>
    </source>
</evidence>
<accession>A0A267DEZ3</accession>
<dbReference type="EMBL" id="NIVC01004509">
    <property type="protein sequence ID" value="PAA47277.1"/>
    <property type="molecule type" value="Genomic_DNA"/>
</dbReference>
<evidence type="ECO:0000313" key="7">
    <source>
        <dbReference type="Proteomes" id="UP000215902"/>
    </source>
</evidence>
<dbReference type="SMART" id="SM00368">
    <property type="entry name" value="LRR_RI"/>
    <property type="match status" value="4"/>
</dbReference>
<dbReference type="Pfam" id="PF13516">
    <property type="entry name" value="LRR_6"/>
    <property type="match status" value="1"/>
</dbReference>
<reference evidence="6 7" key="1">
    <citation type="submission" date="2017-06" db="EMBL/GenBank/DDBJ databases">
        <title>A platform for efficient transgenesis in Macrostomum lignano, a flatworm model organism for stem cell research.</title>
        <authorList>
            <person name="Berezikov E."/>
        </authorList>
    </citation>
    <scope>NUCLEOTIDE SEQUENCE [LARGE SCALE GENOMIC DNA]</scope>
    <source>
        <strain evidence="6">DV1</strain>
        <tissue evidence="6">Whole organism</tissue>
    </source>
</reference>
<dbReference type="AlphaFoldDB" id="A0A267DEZ3"/>
<evidence type="ECO:0008006" key="8">
    <source>
        <dbReference type="Google" id="ProtNLM"/>
    </source>
</evidence>
<dbReference type="Proteomes" id="UP000215902">
    <property type="component" value="Unassembled WGS sequence"/>
</dbReference>
<dbReference type="SUPFAM" id="SSF52047">
    <property type="entry name" value="RNI-like"/>
    <property type="match status" value="1"/>
</dbReference>
<dbReference type="InterPro" id="IPR032675">
    <property type="entry name" value="LRR_dom_sf"/>
</dbReference>
<evidence type="ECO:0000313" key="6">
    <source>
        <dbReference type="EMBL" id="PAA47277.1"/>
    </source>
</evidence>